<reference evidence="1" key="1">
    <citation type="submission" date="2022-01" db="EMBL/GenBank/DDBJ databases">
        <title>Colwellia maritima, isolated from seawater.</title>
        <authorList>
            <person name="Kristyanto S."/>
            <person name="Jung J."/>
            <person name="Jeon C.O."/>
        </authorList>
    </citation>
    <scope>NUCLEOTIDE SEQUENCE</scope>
    <source>
        <strain evidence="1">MSW7</strain>
    </source>
</reference>
<name>A0ABS9WX83_9GAMM</name>
<evidence type="ECO:0000313" key="2">
    <source>
        <dbReference type="Proteomes" id="UP001139646"/>
    </source>
</evidence>
<proteinExistence type="predicted"/>
<dbReference type="RefSeq" id="WP_242283172.1">
    <property type="nucleotide sequence ID" value="NZ_JAKKSL010000001.1"/>
</dbReference>
<organism evidence="1 2">
    <name type="scientific">Colwellia maritima</name>
    <dbReference type="NCBI Taxonomy" id="2912588"/>
    <lineage>
        <taxon>Bacteria</taxon>
        <taxon>Pseudomonadati</taxon>
        <taxon>Pseudomonadota</taxon>
        <taxon>Gammaproteobacteria</taxon>
        <taxon>Alteromonadales</taxon>
        <taxon>Colwelliaceae</taxon>
        <taxon>Colwellia</taxon>
    </lineage>
</organism>
<comment type="caution">
    <text evidence="1">The sequence shown here is derived from an EMBL/GenBank/DDBJ whole genome shotgun (WGS) entry which is preliminary data.</text>
</comment>
<accession>A0ABS9WX83</accession>
<evidence type="ECO:0000313" key="1">
    <source>
        <dbReference type="EMBL" id="MCI2282444.1"/>
    </source>
</evidence>
<protein>
    <submittedName>
        <fullName evidence="1">Uncharacterized protein</fullName>
    </submittedName>
</protein>
<dbReference type="Proteomes" id="UP001139646">
    <property type="component" value="Unassembled WGS sequence"/>
</dbReference>
<dbReference type="EMBL" id="JAKKSL010000001">
    <property type="protein sequence ID" value="MCI2282444.1"/>
    <property type="molecule type" value="Genomic_DNA"/>
</dbReference>
<keyword evidence="2" id="KW-1185">Reference proteome</keyword>
<sequence length="238" mass="27377">MSYIDESQAKGLVKRIFRNLYAAAENSTPQNFEYSQRKICKKIKGLCKEKTNAVFIAERFTNTNKWQLIWGEWCLFSAKKKLFTSNSDIELYDQIAFDLTINVRGRVSYKSFYIVLSKHALVRLIMRSQHHLKNPHNLYLYLKKITKTLVFSALELSDQYTKSNGKIRQDCTVVDDIFLPLALDIGINSQGLLAKTCTIKTFMPTHYDGAVAELSRSSPIASKPDFFDYAANFDILRT</sequence>
<gene>
    <name evidence="1" type="ORF">L3081_02335</name>
</gene>